<organism evidence="1 2">
    <name type="scientific">Chondrus crispus</name>
    <name type="common">Carrageen Irish moss</name>
    <name type="synonym">Polymorpha crispa</name>
    <dbReference type="NCBI Taxonomy" id="2769"/>
    <lineage>
        <taxon>Eukaryota</taxon>
        <taxon>Rhodophyta</taxon>
        <taxon>Florideophyceae</taxon>
        <taxon>Rhodymeniophycidae</taxon>
        <taxon>Gigartinales</taxon>
        <taxon>Gigartinaceae</taxon>
        <taxon>Chondrus</taxon>
    </lineage>
</organism>
<accession>R7QL53</accession>
<sequence>MRIFLESLCVLSTRNRAARLLRPNGLHESRLYYGNYIHCKSLACGYLLHTLYCTAGASKLRLHTHTHTHTHTLSLSLSLSLSREESGHLFQLPPLALHCKKMQQLRRAFRNHELIPLGRVHGGRPLLDEVVLLLWQAFQNGLDIGDVA</sequence>
<dbReference type="EMBL" id="HG002013">
    <property type="protein sequence ID" value="CDF39252.1"/>
    <property type="molecule type" value="Genomic_DNA"/>
</dbReference>
<protein>
    <submittedName>
        <fullName evidence="1">Uncharacterized protein</fullName>
    </submittedName>
</protein>
<evidence type="ECO:0000313" key="2">
    <source>
        <dbReference type="Proteomes" id="UP000012073"/>
    </source>
</evidence>
<dbReference type="Gramene" id="CDF39252">
    <property type="protein sequence ID" value="CDF39252"/>
    <property type="gene ID" value="CHC_T00000182001"/>
</dbReference>
<proteinExistence type="predicted"/>
<name>R7QL53_CHOCR</name>
<keyword evidence="2" id="KW-1185">Reference proteome</keyword>
<evidence type="ECO:0000313" key="1">
    <source>
        <dbReference type="EMBL" id="CDF39252.1"/>
    </source>
</evidence>
<dbReference type="GeneID" id="17326881"/>
<dbReference type="AlphaFoldDB" id="R7QL53"/>
<reference evidence="2" key="1">
    <citation type="journal article" date="2013" name="Proc. Natl. Acad. Sci. U.S.A.">
        <title>Genome structure and metabolic features in the red seaweed Chondrus crispus shed light on evolution of the Archaeplastida.</title>
        <authorList>
            <person name="Collen J."/>
            <person name="Porcel B."/>
            <person name="Carre W."/>
            <person name="Ball S.G."/>
            <person name="Chaparro C."/>
            <person name="Tonon T."/>
            <person name="Barbeyron T."/>
            <person name="Michel G."/>
            <person name="Noel B."/>
            <person name="Valentin K."/>
            <person name="Elias M."/>
            <person name="Artiguenave F."/>
            <person name="Arun A."/>
            <person name="Aury J.M."/>
            <person name="Barbosa-Neto J.F."/>
            <person name="Bothwell J.H."/>
            <person name="Bouget F.Y."/>
            <person name="Brillet L."/>
            <person name="Cabello-Hurtado F."/>
            <person name="Capella-Gutierrez S."/>
            <person name="Charrier B."/>
            <person name="Cladiere L."/>
            <person name="Cock J.M."/>
            <person name="Coelho S.M."/>
            <person name="Colleoni C."/>
            <person name="Czjzek M."/>
            <person name="Da Silva C."/>
            <person name="Delage L."/>
            <person name="Denoeud F."/>
            <person name="Deschamps P."/>
            <person name="Dittami S.M."/>
            <person name="Gabaldon T."/>
            <person name="Gachon C.M."/>
            <person name="Groisillier A."/>
            <person name="Herve C."/>
            <person name="Jabbari K."/>
            <person name="Katinka M."/>
            <person name="Kloareg B."/>
            <person name="Kowalczyk N."/>
            <person name="Labadie K."/>
            <person name="Leblanc C."/>
            <person name="Lopez P.J."/>
            <person name="McLachlan D.H."/>
            <person name="Meslet-Cladiere L."/>
            <person name="Moustafa A."/>
            <person name="Nehr Z."/>
            <person name="Nyvall Collen P."/>
            <person name="Panaud O."/>
            <person name="Partensky F."/>
            <person name="Poulain J."/>
            <person name="Rensing S.A."/>
            <person name="Rousvoal S."/>
            <person name="Samson G."/>
            <person name="Symeonidi A."/>
            <person name="Weissenbach J."/>
            <person name="Zambounis A."/>
            <person name="Wincker P."/>
            <person name="Boyen C."/>
        </authorList>
    </citation>
    <scope>NUCLEOTIDE SEQUENCE [LARGE SCALE GENOMIC DNA]</scope>
    <source>
        <strain evidence="2">cv. Stackhouse</strain>
    </source>
</reference>
<dbReference type="KEGG" id="ccp:CHC_T00000182001"/>
<gene>
    <name evidence="1" type="ORF">CHC_T00000182001</name>
</gene>
<dbReference type="RefSeq" id="XP_005719163.1">
    <property type="nucleotide sequence ID" value="XM_005719106.1"/>
</dbReference>
<dbReference type="Proteomes" id="UP000012073">
    <property type="component" value="Unassembled WGS sequence"/>
</dbReference>